<reference evidence="2 3" key="1">
    <citation type="journal article" date="2023" name="Mol. Biol. Evol.">
        <title>Genomics of Secondarily Temperate Adaptation in the Only Non-Antarctic Icefish.</title>
        <authorList>
            <person name="Rivera-Colon A.G."/>
            <person name="Rayamajhi N."/>
            <person name="Minhas B.F."/>
            <person name="Madrigal G."/>
            <person name="Bilyk K.T."/>
            <person name="Yoon V."/>
            <person name="Hune M."/>
            <person name="Gregory S."/>
            <person name="Cheng C.H.C."/>
            <person name="Catchen J.M."/>
        </authorList>
    </citation>
    <scope>NUCLEOTIDE SEQUENCE [LARGE SCALE GENOMIC DNA]</scope>
    <source>
        <strain evidence="2">JC2023a</strain>
    </source>
</reference>
<keyword evidence="3" id="KW-1185">Reference proteome</keyword>
<sequence length="79" mass="8074">MNDEGRGRGGAQRESRLRGEVRGRGGGKELRGVRPGGSDAGPRHVVGRGEEEPNAATMGTGGSGRAMRSRASGGRSGEN</sequence>
<proteinExistence type="predicted"/>
<name>A0AAN8BJ92_9TELE</name>
<dbReference type="EMBL" id="JAULUE010002060">
    <property type="protein sequence ID" value="KAK5885465.1"/>
    <property type="molecule type" value="Genomic_DNA"/>
</dbReference>
<accession>A0AAN8BJ92</accession>
<protein>
    <submittedName>
        <fullName evidence="2">Uncharacterized protein</fullName>
    </submittedName>
</protein>
<evidence type="ECO:0000313" key="3">
    <source>
        <dbReference type="Proteomes" id="UP001335648"/>
    </source>
</evidence>
<comment type="caution">
    <text evidence="2">The sequence shown here is derived from an EMBL/GenBank/DDBJ whole genome shotgun (WGS) entry which is preliminary data.</text>
</comment>
<evidence type="ECO:0000313" key="2">
    <source>
        <dbReference type="EMBL" id="KAK5885465.1"/>
    </source>
</evidence>
<evidence type="ECO:0000256" key="1">
    <source>
        <dbReference type="SAM" id="MobiDB-lite"/>
    </source>
</evidence>
<dbReference type="Proteomes" id="UP001335648">
    <property type="component" value="Unassembled WGS sequence"/>
</dbReference>
<organism evidence="2 3">
    <name type="scientific">Champsocephalus esox</name>
    <name type="common">pike icefish</name>
    <dbReference type="NCBI Taxonomy" id="159716"/>
    <lineage>
        <taxon>Eukaryota</taxon>
        <taxon>Metazoa</taxon>
        <taxon>Chordata</taxon>
        <taxon>Craniata</taxon>
        <taxon>Vertebrata</taxon>
        <taxon>Euteleostomi</taxon>
        <taxon>Actinopterygii</taxon>
        <taxon>Neopterygii</taxon>
        <taxon>Teleostei</taxon>
        <taxon>Neoteleostei</taxon>
        <taxon>Acanthomorphata</taxon>
        <taxon>Eupercaria</taxon>
        <taxon>Perciformes</taxon>
        <taxon>Notothenioidei</taxon>
        <taxon>Channichthyidae</taxon>
        <taxon>Champsocephalus</taxon>
    </lineage>
</organism>
<feature type="compositionally biased region" description="Basic and acidic residues" evidence="1">
    <location>
        <begin position="1"/>
        <end position="32"/>
    </location>
</feature>
<dbReference type="AlphaFoldDB" id="A0AAN8BJ92"/>
<gene>
    <name evidence="2" type="ORF">CesoFtcFv8_019170</name>
</gene>
<feature type="region of interest" description="Disordered" evidence="1">
    <location>
        <begin position="1"/>
        <end position="79"/>
    </location>
</feature>